<dbReference type="Pfam" id="PF09369">
    <property type="entry name" value="MZB"/>
    <property type="match status" value="1"/>
</dbReference>
<organism evidence="7 8">
    <name type="scientific">Dietzia cinnamea</name>
    <dbReference type="NCBI Taxonomy" id="321318"/>
    <lineage>
        <taxon>Bacteria</taxon>
        <taxon>Bacillati</taxon>
        <taxon>Actinomycetota</taxon>
        <taxon>Actinomycetes</taxon>
        <taxon>Mycobacteriales</taxon>
        <taxon>Dietziaceae</taxon>
        <taxon>Dietzia</taxon>
    </lineage>
</organism>
<dbReference type="InterPro" id="IPR001650">
    <property type="entry name" value="Helicase_C-like"/>
</dbReference>
<dbReference type="PANTHER" id="PTHR47957">
    <property type="entry name" value="ATP-DEPENDENT HELICASE HRQ1"/>
    <property type="match status" value="1"/>
</dbReference>
<gene>
    <name evidence="7" type="ORF">AB6N35_00470</name>
</gene>
<dbReference type="InterPro" id="IPR014001">
    <property type="entry name" value="Helicase_ATP-bd"/>
</dbReference>
<evidence type="ECO:0000256" key="1">
    <source>
        <dbReference type="ARBA" id="ARBA00022741"/>
    </source>
</evidence>
<keyword evidence="1" id="KW-0547">Nucleotide-binding</keyword>
<evidence type="ECO:0000259" key="5">
    <source>
        <dbReference type="PROSITE" id="PS51192"/>
    </source>
</evidence>
<dbReference type="InterPro" id="IPR027417">
    <property type="entry name" value="P-loop_NTPase"/>
</dbReference>
<accession>A0ABV3YD25</accession>
<dbReference type="SMART" id="SM00487">
    <property type="entry name" value="DEXDc"/>
    <property type="match status" value="1"/>
</dbReference>
<evidence type="ECO:0000256" key="4">
    <source>
        <dbReference type="SAM" id="MobiDB-lite"/>
    </source>
</evidence>
<dbReference type="InterPro" id="IPR011545">
    <property type="entry name" value="DEAD/DEAH_box_helicase_dom"/>
</dbReference>
<evidence type="ECO:0000313" key="7">
    <source>
        <dbReference type="EMBL" id="MEX6462835.1"/>
    </source>
</evidence>
<dbReference type="Proteomes" id="UP001560293">
    <property type="component" value="Unassembled WGS sequence"/>
</dbReference>
<evidence type="ECO:0000256" key="2">
    <source>
        <dbReference type="ARBA" id="ARBA00022840"/>
    </source>
</evidence>
<dbReference type="SUPFAM" id="SSF52540">
    <property type="entry name" value="P-loop containing nucleoside triphosphate hydrolases"/>
    <property type="match status" value="2"/>
</dbReference>
<evidence type="ECO:0000259" key="6">
    <source>
        <dbReference type="PROSITE" id="PS51194"/>
    </source>
</evidence>
<feature type="domain" description="Helicase ATP-binding" evidence="5">
    <location>
        <begin position="100"/>
        <end position="312"/>
    </location>
</feature>
<sequence>MTDILDPLITARTIETTYKRYLTTILHPKEASLRDKFVGEVARSRDLTKGPLLETTPPYAPGQSLSDLIEEGVLEPTFTRLAGPELPLERPLYAHQENAIRKVVAGRNVVVTTGTGSGKTESFLLPIFNHLMAEKAAGTLGPGVRALLLYPMNALANDQLKRLRALLADVPEITFGRYTGETKHTAKDAQRHFRSLHPGEPLLPNEKLSREEMQAEPPHILLTNYAMLEYLLLRPRDIELFANHGSQTWRFVALDEAHVYDGAQAAEVGMLLRRLKDRVAPYDRLQYIATSASLDGEPSEVTTFASELFNADFEYSSDPARQDVVHAVRITSPDAATWEITPEQLLDVVTGPTDDWGFGGDDDGPDLDRLVELSGMSSAGEALDHELHIVTLRAALADGPVDIRVLAGQLWPDHPEAERLLETLVRLGGRVKADNGHPVLSARYHFFVRATEGAFACLSESGPHVALARHEECPTCEAAMFEFATCTSCGTVHLAGQVEDDRLTPVTGRSHLARWFALLDSADVMEDEDDSILAAEEESLNTSATWLCTGCGALSDSQVTACLSGCGKGTIRPIFDLHTSKAGLSTCIHCGARKNHLIRRLDLGNDAPAAVVATSLYQQLPIARDESRDLVGQGRKLLMFSDSRQAAAYAAPYLNGTYSRLVQRRLLTQTIDSPYYQDEAATIDDLVADAVPVGRKAHLFEATDSKRHTDRAVATWLMSDLIGTDTRQSLEGLGLLHVSMRLSEDAPLPAPLVRALDTDGARAVLQQLAAMVRRQGAMTMPDGVDATDELFAPRNVVISMRSDGSDRRRKQLSWAPTRGTNKRLNYLERVLEKVGKRDQAREFLDRLWTVLGEGGSRGNGLGWFKDNTPTVGTSQLDHRMIDLRSGITAQWWRCSVCRSRTAHNALDVCPTLNCDGMLELAPIPSLPEEVNHYRHLYRSMALAPMSASEHTAQWTAEEALEIQNRFIRGDINVLSCSTTFELGVDVGDLQAVVMRNMPPRTANYVQRAGRAGRRSDSAAFVTTYAQRRPRDLARFQDPTDMINGVMRVPWVPIDNERIARRHIHSIVLADFLRKQFENHGREFPHVADLLCAENPADEAWRQIEPFLTPVPPHLADAVARVVPGELHDELGVADDGWVRHLIERFETVAEELRLERSQLTELQENAAAEKNYKYASLLDRTLRTVESRQTLAVLAQKNILPKYGFPVDTVGLRTNHSPDPAGQKLELDRDLALAILDYAPGNQVVAAGKLWTSRAVAKKPGKAFVRHEYRVCSNCGAFQTGLTLEGADTTCAVCETEFSSKAIKRFIIPEWGFVADPVPDPVGSAPPLRGTVGSSHVEYPGDSISQVQLIGGTATTTATSGVRAQMVVLSEGKGAGYRVCSNCGWAKPHMGDRSTTHTNPLTGADCKGSFELVALGHRYQTDTAEIVPRGLIDANSDAMHSLMYALLEGASEGLEISRDDIDATLSWSQRTRSIVLYDTVPAGAGAARKITENITTVLDEAYKRVDNCDCGLETSCFGCLRNAFNDRHHEVLKREDALRLLDQIRSYTAVTAADPQNNDVPTSRFPSNKQGGAT</sequence>
<dbReference type="PANTHER" id="PTHR47957:SF3">
    <property type="entry name" value="ATP-DEPENDENT HELICASE HRQ1"/>
    <property type="match status" value="1"/>
</dbReference>
<dbReference type="GO" id="GO:0004386">
    <property type="term" value="F:helicase activity"/>
    <property type="evidence" value="ECO:0007669"/>
    <property type="project" value="UniProtKB-KW"/>
</dbReference>
<dbReference type="CDD" id="cd17923">
    <property type="entry name" value="DEXHc_Hrq1-like"/>
    <property type="match status" value="1"/>
</dbReference>
<proteinExistence type="predicted"/>
<dbReference type="EMBL" id="JBFTEZ010000002">
    <property type="protein sequence ID" value="MEX6462835.1"/>
    <property type="molecule type" value="Genomic_DNA"/>
</dbReference>
<keyword evidence="7" id="KW-0378">Hydrolase</keyword>
<dbReference type="Gene3D" id="3.40.50.300">
    <property type="entry name" value="P-loop containing nucleotide triphosphate hydrolases"/>
    <property type="match status" value="2"/>
</dbReference>
<feature type="region of interest" description="Disordered" evidence="4">
    <location>
        <begin position="1552"/>
        <end position="1574"/>
    </location>
</feature>
<name>A0ABV3YD25_9ACTN</name>
<comment type="caution">
    <text evidence="7">The sequence shown here is derived from an EMBL/GenBank/DDBJ whole genome shotgun (WGS) entry which is preliminary data.</text>
</comment>
<dbReference type="Pfam" id="PF00271">
    <property type="entry name" value="Helicase_C"/>
    <property type="match status" value="1"/>
</dbReference>
<keyword evidence="7" id="KW-0347">Helicase</keyword>
<protein>
    <submittedName>
        <fullName evidence="7">DEAD/DEAH box helicase</fullName>
    </submittedName>
</protein>
<dbReference type="PROSITE" id="PS51192">
    <property type="entry name" value="HELICASE_ATP_BIND_1"/>
    <property type="match status" value="1"/>
</dbReference>
<keyword evidence="2" id="KW-0067">ATP-binding</keyword>
<keyword evidence="3" id="KW-0175">Coiled coil</keyword>
<dbReference type="RefSeq" id="WP_061229582.1">
    <property type="nucleotide sequence ID" value="NZ_JBFTEZ010000002.1"/>
</dbReference>
<dbReference type="SMART" id="SM00490">
    <property type="entry name" value="HELICc"/>
    <property type="match status" value="1"/>
</dbReference>
<feature type="domain" description="Helicase C-terminal" evidence="6">
    <location>
        <begin position="875"/>
        <end position="1059"/>
    </location>
</feature>
<evidence type="ECO:0000256" key="3">
    <source>
        <dbReference type="SAM" id="Coils"/>
    </source>
</evidence>
<feature type="coiled-coil region" evidence="3">
    <location>
        <begin position="1142"/>
        <end position="1169"/>
    </location>
</feature>
<evidence type="ECO:0000313" key="8">
    <source>
        <dbReference type="Proteomes" id="UP001560293"/>
    </source>
</evidence>
<dbReference type="Pfam" id="PF00270">
    <property type="entry name" value="DEAD"/>
    <property type="match status" value="1"/>
</dbReference>
<dbReference type="InterPro" id="IPR018973">
    <property type="entry name" value="MZB"/>
</dbReference>
<keyword evidence="8" id="KW-1185">Reference proteome</keyword>
<reference evidence="8" key="1">
    <citation type="submission" date="2024-07" db="EMBL/GenBank/DDBJ databases">
        <title>Pseudomonas strain that inhibits Aeromonas fish pathogens.</title>
        <authorList>
            <person name="Wildschutte H."/>
        </authorList>
    </citation>
    <scope>NUCLEOTIDE SEQUENCE [LARGE SCALE GENOMIC DNA]</scope>
    <source>
        <strain evidence="8">n60</strain>
    </source>
</reference>
<dbReference type="PROSITE" id="PS51194">
    <property type="entry name" value="HELICASE_CTER"/>
    <property type="match status" value="1"/>
</dbReference>